<reference evidence="9" key="1">
    <citation type="submission" date="2016-03" db="EMBL/GenBank/DDBJ databases">
        <authorList>
            <person name="Guldener U."/>
        </authorList>
    </citation>
    <scope>NUCLEOTIDE SEQUENCE [LARGE SCALE GENOMIC DNA]</scope>
    <source>
        <strain evidence="9">04CH-RAC-A.6.1</strain>
    </source>
</reference>
<evidence type="ECO:0000256" key="2">
    <source>
        <dbReference type="ARBA" id="ARBA00022490"/>
    </source>
</evidence>
<dbReference type="GO" id="GO:0043015">
    <property type="term" value="F:gamma-tubulin binding"/>
    <property type="evidence" value="ECO:0007669"/>
    <property type="project" value="InterPro"/>
</dbReference>
<protein>
    <recommendedName>
        <fullName evidence="5">Spindle pole body component</fullName>
    </recommendedName>
</protein>
<dbReference type="GO" id="GO:0051225">
    <property type="term" value="P:spindle assembly"/>
    <property type="evidence" value="ECO:0007669"/>
    <property type="project" value="TreeGrafter"/>
</dbReference>
<name>A0A1E1KZQ6_9HELO</name>
<dbReference type="GO" id="GO:0000922">
    <property type="term" value="C:spindle pole"/>
    <property type="evidence" value="ECO:0007669"/>
    <property type="project" value="InterPro"/>
</dbReference>
<evidence type="ECO:0000313" key="9">
    <source>
        <dbReference type="Proteomes" id="UP000178912"/>
    </source>
</evidence>
<evidence type="ECO:0000256" key="3">
    <source>
        <dbReference type="ARBA" id="ARBA00022701"/>
    </source>
</evidence>
<dbReference type="GO" id="GO:0051321">
    <property type="term" value="P:meiotic cell cycle"/>
    <property type="evidence" value="ECO:0007669"/>
    <property type="project" value="TreeGrafter"/>
</dbReference>
<dbReference type="PANTHER" id="PTHR19302:SF70">
    <property type="entry name" value="GAMMA-TUBULIN COMPLEX COMPONENT 6"/>
    <property type="match status" value="1"/>
</dbReference>
<dbReference type="AlphaFoldDB" id="A0A1E1KZQ6"/>
<organism evidence="8 9">
    <name type="scientific">Rhynchosporium agropyri</name>
    <dbReference type="NCBI Taxonomy" id="914238"/>
    <lineage>
        <taxon>Eukaryota</taxon>
        <taxon>Fungi</taxon>
        <taxon>Dikarya</taxon>
        <taxon>Ascomycota</taxon>
        <taxon>Pezizomycotina</taxon>
        <taxon>Leotiomycetes</taxon>
        <taxon>Helotiales</taxon>
        <taxon>Ploettnerulaceae</taxon>
        <taxon>Rhynchosporium</taxon>
    </lineage>
</organism>
<dbReference type="GO" id="GO:0051011">
    <property type="term" value="F:microtubule minus-end binding"/>
    <property type="evidence" value="ECO:0007669"/>
    <property type="project" value="TreeGrafter"/>
</dbReference>
<dbReference type="Gene3D" id="1.20.120.1900">
    <property type="entry name" value="Gamma-tubulin complex, C-terminal domain"/>
    <property type="match status" value="1"/>
</dbReference>
<dbReference type="GO" id="GO:0031122">
    <property type="term" value="P:cytoplasmic microtubule organization"/>
    <property type="evidence" value="ECO:0007669"/>
    <property type="project" value="TreeGrafter"/>
</dbReference>
<gene>
    <name evidence="8" type="ORF">RAG0_10408</name>
</gene>
<dbReference type="GO" id="GO:0000930">
    <property type="term" value="C:gamma-tubulin complex"/>
    <property type="evidence" value="ECO:0007669"/>
    <property type="project" value="TreeGrafter"/>
</dbReference>
<evidence type="ECO:0000259" key="7">
    <source>
        <dbReference type="Pfam" id="PF17681"/>
    </source>
</evidence>
<dbReference type="InterPro" id="IPR041470">
    <property type="entry name" value="GCP_N"/>
</dbReference>
<dbReference type="GO" id="GO:0005816">
    <property type="term" value="C:spindle pole body"/>
    <property type="evidence" value="ECO:0007669"/>
    <property type="project" value="UniProtKB-ARBA"/>
</dbReference>
<dbReference type="OrthoDB" id="775571at2759"/>
<evidence type="ECO:0000313" key="8">
    <source>
        <dbReference type="EMBL" id="CZT03745.1"/>
    </source>
</evidence>
<keyword evidence="4 5" id="KW-0206">Cytoskeleton</keyword>
<feature type="domain" description="Gamma tubulin complex component protein N-terminal" evidence="7">
    <location>
        <begin position="174"/>
        <end position="575"/>
    </location>
</feature>
<dbReference type="Pfam" id="PF04130">
    <property type="entry name" value="GCP_C_terminal"/>
    <property type="match status" value="1"/>
</dbReference>
<comment type="subcellular location">
    <subcellularLocation>
        <location evidence="5">Cytoplasm</location>
        <location evidence="5">Cytoskeleton</location>
        <location evidence="5">Microtubule organizing center</location>
    </subcellularLocation>
</comment>
<sequence length="959" mass="108295">MNDHRGDEGDVFAIPDLWAPSRFLREGPENSLLFSQTRLVDLDETLPEIIEQILHQEENGFFGIPDLPFAHSNPLPLPHASPDVLKNDVSVSCDADEREEPSIWVLPDEIPIKTANYQTWEGFEKQRDEICFPSYLAEAGPSILDTVIASREDYLHIKNTEHIVVDSKIYASSLLSLGLGRSSVFFTWDEMKQKFMATISLMRISGYTGDSLDGLSALFLDCGNITRSLQRFVEKAYAREKSPGRIALGDAVSTLLATIQSRLSASAAGYSSILQLQALFRPAHSILTCFQRIVMNSSATRSDASMLSTIFEEIQLLEYRTDSLREILLEILARVSQPWLEFAGEWLGLQREAGLPLTKDGPGKSFVRIDNKGWVDDQGVEMNEPDYVLDYDKVPAFIAPEDARALFEVGKSLRILRSHHPEHPLARSDVVVSADPPPLEWKFSWQDVVLVESKALQYEKDLIKALQQFSHPPSSPKSILIAQGALTLDFFGQPEHDMQAHHLTSIDAINQPFQQDDPKNCFSSALSSYLTFDQSAISDADSVCAPPISLAPVLSFNPMIAAQARIVNGVCMQMFFNSHKLREHLFIQRSFQLLGNGVFSSRLSHALFDPELESAERQSGVARSGGMMGLRLGGRDTWPPASSELRLALMGVLTDSYTSNQACSISRTGTYLDKSTLPGDLSFSVRDMTPEEIEKCMDPDSVEALDFLRLSYKPPQPLEAVITPMILYKYDQLFKLLLRVLRMLYVVSTLFRNSTIRSLNWQGVDHIAQRFRIEAHHFITSISSYFFDTGIDSTWRIFDRKLDQIEERLKNDGDCVILGQNEGLDKLRDYHERVLDRIMFALLLRKRQQPVMNLLEEIFTLILQYSKHSRERALHPLQDNANDALKALYLRFRKKVGVFIAVCKGLSEKKGYGERKMADSRSTKQEGLFDGDDLAEENTILQLSTKLEMSNYYSRSIDK</sequence>
<keyword evidence="3 5" id="KW-0493">Microtubule</keyword>
<accession>A0A1E1KZQ6</accession>
<evidence type="ECO:0000256" key="5">
    <source>
        <dbReference type="RuleBase" id="RU363050"/>
    </source>
</evidence>
<feature type="domain" description="Gamma tubulin complex component C-terminal" evidence="6">
    <location>
        <begin position="581"/>
        <end position="953"/>
    </location>
</feature>
<dbReference type="InterPro" id="IPR042241">
    <property type="entry name" value="GCP_C_sf"/>
</dbReference>
<dbReference type="GO" id="GO:0007020">
    <property type="term" value="P:microtubule nucleation"/>
    <property type="evidence" value="ECO:0007669"/>
    <property type="project" value="InterPro"/>
</dbReference>
<dbReference type="GO" id="GO:0000278">
    <property type="term" value="P:mitotic cell cycle"/>
    <property type="evidence" value="ECO:0007669"/>
    <property type="project" value="TreeGrafter"/>
</dbReference>
<keyword evidence="2 5" id="KW-0963">Cytoplasm</keyword>
<dbReference type="EMBL" id="FJUX01000064">
    <property type="protein sequence ID" value="CZT03745.1"/>
    <property type="molecule type" value="Genomic_DNA"/>
</dbReference>
<dbReference type="FunFam" id="1.20.120.1900:FF:000013">
    <property type="entry name" value="Spindle pole body component"/>
    <property type="match status" value="1"/>
</dbReference>
<dbReference type="InterPro" id="IPR007259">
    <property type="entry name" value="GCP"/>
</dbReference>
<dbReference type="PANTHER" id="PTHR19302">
    <property type="entry name" value="GAMMA TUBULIN COMPLEX PROTEIN"/>
    <property type="match status" value="1"/>
</dbReference>
<comment type="similarity">
    <text evidence="1 5">Belongs to the TUBGCP family.</text>
</comment>
<proteinExistence type="inferred from homology"/>
<evidence type="ECO:0000259" key="6">
    <source>
        <dbReference type="Pfam" id="PF04130"/>
    </source>
</evidence>
<dbReference type="InterPro" id="IPR040457">
    <property type="entry name" value="GCP_C"/>
</dbReference>
<keyword evidence="9" id="KW-1185">Reference proteome</keyword>
<dbReference type="Pfam" id="PF17681">
    <property type="entry name" value="GCP_N_terminal"/>
    <property type="match status" value="1"/>
</dbReference>
<evidence type="ECO:0000256" key="4">
    <source>
        <dbReference type="ARBA" id="ARBA00023212"/>
    </source>
</evidence>
<dbReference type="Proteomes" id="UP000178912">
    <property type="component" value="Unassembled WGS sequence"/>
</dbReference>
<evidence type="ECO:0000256" key="1">
    <source>
        <dbReference type="ARBA" id="ARBA00010337"/>
    </source>
</evidence>
<dbReference type="GO" id="GO:0005874">
    <property type="term" value="C:microtubule"/>
    <property type="evidence" value="ECO:0007669"/>
    <property type="project" value="UniProtKB-KW"/>
</dbReference>